<proteinExistence type="predicted"/>
<dbReference type="EMBL" id="UGKQ01000007">
    <property type="protein sequence ID" value="STS80918.1"/>
    <property type="molecule type" value="Genomic_DNA"/>
</dbReference>
<evidence type="ECO:0000256" key="5">
    <source>
        <dbReference type="ARBA" id="ARBA00022989"/>
    </source>
</evidence>
<accession>A0A377TQX3</accession>
<dbReference type="GO" id="GO:0005886">
    <property type="term" value="C:plasma membrane"/>
    <property type="evidence" value="ECO:0007669"/>
    <property type="project" value="UniProtKB-SubCell"/>
</dbReference>
<dbReference type="PANTHER" id="PTHR23522">
    <property type="entry name" value="BLL5896 PROTEIN"/>
    <property type="match status" value="1"/>
</dbReference>
<organism evidence="9 10">
    <name type="scientific">Klebsiella pneumoniae</name>
    <dbReference type="NCBI Taxonomy" id="573"/>
    <lineage>
        <taxon>Bacteria</taxon>
        <taxon>Pseudomonadati</taxon>
        <taxon>Pseudomonadota</taxon>
        <taxon>Gammaproteobacteria</taxon>
        <taxon>Enterobacterales</taxon>
        <taxon>Enterobacteriaceae</taxon>
        <taxon>Klebsiella/Raoultella group</taxon>
        <taxon>Klebsiella</taxon>
        <taxon>Klebsiella pneumoniae complex</taxon>
    </lineage>
</organism>
<keyword evidence="6 7" id="KW-0472">Membrane</keyword>
<comment type="subcellular location">
    <subcellularLocation>
        <location evidence="1">Cell membrane</location>
        <topology evidence="1">Multi-pass membrane protein</topology>
    </subcellularLocation>
</comment>
<dbReference type="InterPro" id="IPR004740">
    <property type="entry name" value="Nuc_H_symport"/>
</dbReference>
<keyword evidence="3" id="KW-1003">Cell membrane</keyword>
<dbReference type="SUPFAM" id="SSF103473">
    <property type="entry name" value="MFS general substrate transporter"/>
    <property type="match status" value="1"/>
</dbReference>
<dbReference type="Gene3D" id="1.20.1250.20">
    <property type="entry name" value="MFS general substrate transporter like domains"/>
    <property type="match status" value="1"/>
</dbReference>
<dbReference type="PANTHER" id="PTHR23522:SF4">
    <property type="entry name" value="NUCLEOSIDE PERMEASE NUPG-RELATED"/>
    <property type="match status" value="1"/>
</dbReference>
<evidence type="ECO:0000256" key="4">
    <source>
        <dbReference type="ARBA" id="ARBA00022692"/>
    </source>
</evidence>
<evidence type="ECO:0000256" key="3">
    <source>
        <dbReference type="ARBA" id="ARBA00022475"/>
    </source>
</evidence>
<dbReference type="InterPro" id="IPR020846">
    <property type="entry name" value="MFS_dom"/>
</dbReference>
<feature type="transmembrane region" description="Helical" evidence="7">
    <location>
        <begin position="59"/>
        <end position="79"/>
    </location>
</feature>
<protein>
    <submittedName>
        <fullName evidence="9">Nucleoside permease NupG</fullName>
    </submittedName>
</protein>
<keyword evidence="2" id="KW-0813">Transport</keyword>
<evidence type="ECO:0000256" key="1">
    <source>
        <dbReference type="ARBA" id="ARBA00004651"/>
    </source>
</evidence>
<dbReference type="PROSITE" id="PS50850">
    <property type="entry name" value="MFS"/>
    <property type="match status" value="1"/>
</dbReference>
<feature type="transmembrane region" description="Helical" evidence="7">
    <location>
        <begin position="121"/>
        <end position="141"/>
    </location>
</feature>
<evidence type="ECO:0000313" key="9">
    <source>
        <dbReference type="EMBL" id="STS80918.1"/>
    </source>
</evidence>
<evidence type="ECO:0000256" key="6">
    <source>
        <dbReference type="ARBA" id="ARBA00023136"/>
    </source>
</evidence>
<feature type="transmembrane region" description="Helical" evidence="7">
    <location>
        <begin position="6"/>
        <end position="26"/>
    </location>
</feature>
<evidence type="ECO:0000256" key="7">
    <source>
        <dbReference type="SAM" id="Phobius"/>
    </source>
</evidence>
<keyword evidence="4 7" id="KW-0812">Transmembrane</keyword>
<feature type="transmembrane region" description="Helical" evidence="7">
    <location>
        <begin position="147"/>
        <end position="171"/>
    </location>
</feature>
<evidence type="ECO:0000259" key="8">
    <source>
        <dbReference type="PROSITE" id="PS50850"/>
    </source>
</evidence>
<gene>
    <name evidence="9" type="primary">yegT_2</name>
    <name evidence="9" type="ORF">NCTC9140_02636</name>
</gene>
<feature type="transmembrane region" description="Helical" evidence="7">
    <location>
        <begin position="94"/>
        <end position="114"/>
    </location>
</feature>
<dbReference type="GO" id="GO:0015213">
    <property type="term" value="F:uridine transmembrane transporter activity"/>
    <property type="evidence" value="ECO:0007669"/>
    <property type="project" value="TreeGrafter"/>
</dbReference>
<sequence>MTGISDTTGIFTLAALCSVALALYSLTLPHTPAPAKGMPVQFRDLLCADAFALLKTRHFLIFSLCATLISVPLGTYYAYTASYLADAGVKDVSTAMSFGQMSEIVFMLVIPLLFRRLGVKYMLLIGMAAWFVRYAFFALGVSEEGRFLLYLGILLHGVCYDFFFVVGFIYTDRVAGEKVKGQAQSMIVMFTYGIGMLLGSQISGALYNHLVAGQSVPQAWVTFWWIPAVAAAVIALIFLFSFQYKRERAALIFQEGV</sequence>
<keyword evidence="5 7" id="KW-1133">Transmembrane helix</keyword>
<evidence type="ECO:0000313" key="10">
    <source>
        <dbReference type="Proteomes" id="UP000254938"/>
    </source>
</evidence>
<dbReference type="Pfam" id="PF03825">
    <property type="entry name" value="Nuc_H_symport"/>
    <property type="match status" value="1"/>
</dbReference>
<evidence type="ECO:0000256" key="2">
    <source>
        <dbReference type="ARBA" id="ARBA00022448"/>
    </source>
</evidence>
<dbReference type="Proteomes" id="UP000254938">
    <property type="component" value="Unassembled WGS sequence"/>
</dbReference>
<dbReference type="InterPro" id="IPR036259">
    <property type="entry name" value="MFS_trans_sf"/>
</dbReference>
<feature type="transmembrane region" description="Helical" evidence="7">
    <location>
        <begin position="183"/>
        <end position="202"/>
    </location>
</feature>
<feature type="domain" description="Major facilitator superfamily (MFS) profile" evidence="8">
    <location>
        <begin position="51"/>
        <end position="257"/>
    </location>
</feature>
<feature type="transmembrane region" description="Helical" evidence="7">
    <location>
        <begin position="222"/>
        <end position="242"/>
    </location>
</feature>
<name>A0A377TQX3_KLEPN</name>
<dbReference type="AlphaFoldDB" id="A0A377TQX3"/>
<reference evidence="9 10" key="1">
    <citation type="submission" date="2018-06" db="EMBL/GenBank/DDBJ databases">
        <authorList>
            <consortium name="Pathogen Informatics"/>
            <person name="Doyle S."/>
        </authorList>
    </citation>
    <scope>NUCLEOTIDE SEQUENCE [LARGE SCALE GENOMIC DNA]</scope>
    <source>
        <strain evidence="9 10">NCTC9140</strain>
    </source>
</reference>
<dbReference type="GO" id="GO:0015212">
    <property type="term" value="F:cytidine transmembrane transporter activity"/>
    <property type="evidence" value="ECO:0007669"/>
    <property type="project" value="TreeGrafter"/>
</dbReference>